<protein>
    <submittedName>
        <fullName evidence="1">Uncharacterized protein</fullName>
    </submittedName>
</protein>
<evidence type="ECO:0000313" key="1">
    <source>
        <dbReference type="EMBL" id="WNK26145.1"/>
    </source>
</evidence>
<dbReference type="Proteomes" id="UP001163184">
    <property type="component" value="Chromosome"/>
</dbReference>
<dbReference type="GeneID" id="92274766"/>
<name>A0ABY9ZEY8_9GAMM</name>
<sequence>MSSDEEGKGRIALMRRIGTKIVIEAAKKVTGYEILEDIYDTVADEFRDIYQGIKRDKIYNFYMGIEELSEDKIVLSSDNFAFLIQKLMEDDEVGKAKIYSRLVVNISNSNYEEEDRINFISILSKLSSYELELARKYYIYGNYDLVGYEYRHNQLETLHEPIDGQLLRYTNGLVFNGLIYNSNDRASKKGYYINTDTLNQFVRLIFDESELKAESIDEVEKERYDILAEEDRLIRGDRGVRFTSLMNDKGLTIKIASKKNINEYLYYAEHFITGIDEFDSNRNIQYHRLMFFYDYDSLKTHRSTGKMGVLAENKIEIKNINDNKQVINFLTNFANNIIGMKKLKDNQK</sequence>
<gene>
    <name evidence="1" type="ORF">PZ638_09860</name>
</gene>
<reference evidence="1" key="1">
    <citation type="journal article" date="2023" name="Microbiol. Spectr.">
        <title>Whole-genome sequencing provides insights into a novel species: Providencia hangzhouensis associated with urinary tract infections.</title>
        <authorList>
            <person name="Dong X."/>
            <person name="Yu Y."/>
            <person name="Liu J."/>
            <person name="Cao D."/>
            <person name="Xiang Y."/>
            <person name="Bi K."/>
            <person name="Yuan X."/>
            <person name="Li S."/>
            <person name="Wu T."/>
            <person name="Zhang Y."/>
        </authorList>
    </citation>
    <scope>NUCLEOTIDE SEQUENCE</scope>
    <source>
        <strain evidence="1">PR-310</strain>
    </source>
</reference>
<proteinExistence type="predicted"/>
<keyword evidence="2" id="KW-1185">Reference proteome</keyword>
<dbReference type="RefSeq" id="WP_275612162.1">
    <property type="nucleotide sequence ID" value="NZ_CP135052.1"/>
</dbReference>
<evidence type="ECO:0000313" key="2">
    <source>
        <dbReference type="Proteomes" id="UP001163184"/>
    </source>
</evidence>
<accession>A0ABY9ZEY8</accession>
<dbReference type="EMBL" id="CP135052">
    <property type="protein sequence ID" value="WNK26145.1"/>
    <property type="molecule type" value="Genomic_DNA"/>
</dbReference>
<organism evidence="1 2">
    <name type="scientific">Providencia hangzhouensis</name>
    <dbReference type="NCBI Taxonomy" id="3031799"/>
    <lineage>
        <taxon>Bacteria</taxon>
        <taxon>Pseudomonadati</taxon>
        <taxon>Pseudomonadota</taxon>
        <taxon>Gammaproteobacteria</taxon>
        <taxon>Enterobacterales</taxon>
        <taxon>Morganellaceae</taxon>
        <taxon>Providencia</taxon>
    </lineage>
</organism>